<dbReference type="InterPro" id="IPR000182">
    <property type="entry name" value="GNAT_dom"/>
</dbReference>
<reference evidence="3 4" key="1">
    <citation type="submission" date="2020-04" db="EMBL/GenBank/DDBJ databases">
        <title>Perkinsus chesapeaki whole genome sequence.</title>
        <authorList>
            <person name="Bogema D.R."/>
        </authorList>
    </citation>
    <scope>NUCLEOTIDE SEQUENCE [LARGE SCALE GENOMIC DNA]</scope>
    <source>
        <strain evidence="3">ATCC PRA-425</strain>
    </source>
</reference>
<dbReference type="Gene3D" id="3.40.630.30">
    <property type="match status" value="2"/>
</dbReference>
<feature type="domain" description="N-acetyltransferase" evidence="2">
    <location>
        <begin position="18"/>
        <end position="166"/>
    </location>
</feature>
<comment type="caution">
    <text evidence="3">The sequence shown here is derived from an EMBL/GenBank/DDBJ whole genome shotgun (WGS) entry which is preliminary data.</text>
</comment>
<dbReference type="PANTHER" id="PTHR43617">
    <property type="entry name" value="L-AMINO ACID N-ACETYLTRANSFERASE"/>
    <property type="match status" value="1"/>
</dbReference>
<evidence type="ECO:0000256" key="1">
    <source>
        <dbReference type="SAM" id="SignalP"/>
    </source>
</evidence>
<dbReference type="Pfam" id="PF00583">
    <property type="entry name" value="Acetyltransf_1"/>
    <property type="match status" value="2"/>
</dbReference>
<dbReference type="AlphaFoldDB" id="A0A7J6M4N2"/>
<keyword evidence="1" id="KW-0732">Signal</keyword>
<dbReference type="PROSITE" id="PS51186">
    <property type="entry name" value="GNAT"/>
    <property type="match status" value="2"/>
</dbReference>
<dbReference type="SUPFAM" id="SSF55729">
    <property type="entry name" value="Acyl-CoA N-acyltransferases (Nat)"/>
    <property type="match status" value="2"/>
</dbReference>
<sequence length="339" mass="38053">MRLATTIISVVCALRGAGGISLLRSAGDDSSNVDYRLAKDGEYYDDEYLSRNNDFVAANSKGEIIGWMRFDIATIPESSRENTLRLLGIKCLFSPLASKRDAIVYISDVQVKKELRGKKIGKNLVKHGMQYIHNRWPEAVAAQLWVANDNNAARKTYEGFGFEAIGGMPVAARAGAVASELDYRPARDGERYYNEILSAENFFVAANSTGEILGRIKIYRYVRSPKNPFTSPEEDDRNEMAFFWSVKVKPEQQGKGIGKSMVINCLEYIHSHWPNVALAELQVASNNVIARKVYEAAGFEVVKEKSYIWTPYGAMTMLLGTENDLCPTYRYIFYPDTQS</sequence>
<dbReference type="Proteomes" id="UP000591131">
    <property type="component" value="Unassembled WGS sequence"/>
</dbReference>
<dbReference type="EMBL" id="JAAPAO010000235">
    <property type="protein sequence ID" value="KAF4666425.1"/>
    <property type="molecule type" value="Genomic_DNA"/>
</dbReference>
<dbReference type="OrthoDB" id="2583774at2759"/>
<dbReference type="InterPro" id="IPR050276">
    <property type="entry name" value="MshD_Acetyltransferase"/>
</dbReference>
<feature type="signal peptide" evidence="1">
    <location>
        <begin position="1"/>
        <end position="19"/>
    </location>
</feature>
<gene>
    <name evidence="3" type="ORF">FOL47_004093</name>
</gene>
<evidence type="ECO:0000259" key="2">
    <source>
        <dbReference type="PROSITE" id="PS51186"/>
    </source>
</evidence>
<dbReference type="GO" id="GO:0016747">
    <property type="term" value="F:acyltransferase activity, transferring groups other than amino-acyl groups"/>
    <property type="evidence" value="ECO:0007669"/>
    <property type="project" value="InterPro"/>
</dbReference>
<feature type="chain" id="PRO_5029556286" description="N-acetyltransferase domain-containing protein" evidence="1">
    <location>
        <begin position="20"/>
        <end position="339"/>
    </location>
</feature>
<protein>
    <recommendedName>
        <fullName evidence="2">N-acetyltransferase domain-containing protein</fullName>
    </recommendedName>
</protein>
<evidence type="ECO:0000313" key="3">
    <source>
        <dbReference type="EMBL" id="KAF4666425.1"/>
    </source>
</evidence>
<keyword evidence="4" id="KW-1185">Reference proteome</keyword>
<feature type="domain" description="N-acetyltransferase" evidence="2">
    <location>
        <begin position="163"/>
        <end position="322"/>
    </location>
</feature>
<organism evidence="3 4">
    <name type="scientific">Perkinsus chesapeaki</name>
    <name type="common">Clam parasite</name>
    <name type="synonym">Perkinsus andrewsi</name>
    <dbReference type="NCBI Taxonomy" id="330153"/>
    <lineage>
        <taxon>Eukaryota</taxon>
        <taxon>Sar</taxon>
        <taxon>Alveolata</taxon>
        <taxon>Perkinsozoa</taxon>
        <taxon>Perkinsea</taxon>
        <taxon>Perkinsida</taxon>
        <taxon>Perkinsidae</taxon>
        <taxon>Perkinsus</taxon>
    </lineage>
</organism>
<name>A0A7J6M4N2_PERCH</name>
<proteinExistence type="predicted"/>
<dbReference type="InterPro" id="IPR016181">
    <property type="entry name" value="Acyl_CoA_acyltransferase"/>
</dbReference>
<accession>A0A7J6M4N2</accession>
<evidence type="ECO:0000313" key="4">
    <source>
        <dbReference type="Proteomes" id="UP000591131"/>
    </source>
</evidence>